<sequence>MRTLLALGLVATVFGAYVVADDKKDPTTGKWVLESVTRDGKPNDALKGATREHADGKYTLTPAKDSKAAPTTGTYTLDTTKSPITIDIKPKGGTYDGKTLLGIAKLDGDTLTVAFAEPGKDRPTKFESAEGSGIVVAVHKKAK</sequence>
<feature type="chain" id="PRO_5026657780" description="TIGR03067 domain-containing protein" evidence="1">
    <location>
        <begin position="21"/>
        <end position="143"/>
    </location>
</feature>
<name>A0A6P2CUG1_9BACT</name>
<gene>
    <name evidence="2" type="ORF">SOIL9_69720</name>
</gene>
<dbReference type="NCBIfam" id="TIGR03067">
    <property type="entry name" value="Planc_TIGR03067"/>
    <property type="match status" value="1"/>
</dbReference>
<reference evidence="2 3" key="1">
    <citation type="submission" date="2019-05" db="EMBL/GenBank/DDBJ databases">
        <authorList>
            <consortium name="Science for Life Laboratories"/>
        </authorList>
    </citation>
    <scope>NUCLEOTIDE SEQUENCE [LARGE SCALE GENOMIC DNA]</scope>
    <source>
        <strain evidence="2">Soil9</strain>
    </source>
</reference>
<keyword evidence="3" id="KW-1185">Reference proteome</keyword>
<feature type="signal peptide" evidence="1">
    <location>
        <begin position="1"/>
        <end position="20"/>
    </location>
</feature>
<dbReference type="InterPro" id="IPR017504">
    <property type="entry name" value="CHP03067_Planctomycetes"/>
</dbReference>
<dbReference type="AlphaFoldDB" id="A0A6P2CUG1"/>
<dbReference type="RefSeq" id="WP_162665836.1">
    <property type="nucleotide sequence ID" value="NZ_LR593886.1"/>
</dbReference>
<dbReference type="EMBL" id="LR593886">
    <property type="protein sequence ID" value="VTR90742.1"/>
    <property type="molecule type" value="Genomic_DNA"/>
</dbReference>
<proteinExistence type="predicted"/>
<accession>A0A6P2CUG1</accession>
<evidence type="ECO:0000313" key="2">
    <source>
        <dbReference type="EMBL" id="VTR90742.1"/>
    </source>
</evidence>
<keyword evidence="1" id="KW-0732">Signal</keyword>
<organism evidence="2 3">
    <name type="scientific">Gemmata massiliana</name>
    <dbReference type="NCBI Taxonomy" id="1210884"/>
    <lineage>
        <taxon>Bacteria</taxon>
        <taxon>Pseudomonadati</taxon>
        <taxon>Planctomycetota</taxon>
        <taxon>Planctomycetia</taxon>
        <taxon>Gemmatales</taxon>
        <taxon>Gemmataceae</taxon>
        <taxon>Gemmata</taxon>
    </lineage>
</organism>
<protein>
    <recommendedName>
        <fullName evidence="4">TIGR03067 domain-containing protein</fullName>
    </recommendedName>
</protein>
<evidence type="ECO:0000313" key="3">
    <source>
        <dbReference type="Proteomes" id="UP000464178"/>
    </source>
</evidence>
<dbReference type="KEGG" id="gms:SOIL9_69720"/>
<dbReference type="Proteomes" id="UP000464178">
    <property type="component" value="Chromosome"/>
</dbReference>
<evidence type="ECO:0000256" key="1">
    <source>
        <dbReference type="SAM" id="SignalP"/>
    </source>
</evidence>
<evidence type="ECO:0008006" key="4">
    <source>
        <dbReference type="Google" id="ProtNLM"/>
    </source>
</evidence>